<dbReference type="RefSeq" id="WP_029446453.1">
    <property type="nucleotide sequence ID" value="NZ_CP009976.1"/>
</dbReference>
<reference evidence="1 2" key="1">
    <citation type="journal article" date="2014" name="Environ. Microbiol.">
        <title>Contrasting genomic patterns and infection strategies of two co-existing Bacteroidetes podovirus genera.</title>
        <authorList>
            <person name="Holmfeldt K."/>
            <person name="Howard-Varona C."/>
            <person name="Solonenko N."/>
            <person name="Sullivan M.B."/>
        </authorList>
    </citation>
    <scope>NUCLEOTIDE SEQUENCE [LARGE SCALE GENOMIC DNA]</scope>
    <source>
        <strain evidence="1 2">18</strain>
    </source>
</reference>
<protein>
    <submittedName>
        <fullName evidence="1">Uncharacterized protein</fullName>
    </submittedName>
</protein>
<organism evidence="1 2">
    <name type="scientific">Cellulophaga baltica 18</name>
    <dbReference type="NCBI Taxonomy" id="1348584"/>
    <lineage>
        <taxon>Bacteria</taxon>
        <taxon>Pseudomonadati</taxon>
        <taxon>Bacteroidota</taxon>
        <taxon>Flavobacteriia</taxon>
        <taxon>Flavobacteriales</taxon>
        <taxon>Flavobacteriaceae</taxon>
        <taxon>Cellulophaga</taxon>
    </lineage>
</organism>
<proteinExistence type="predicted"/>
<dbReference type="GeneID" id="78061958"/>
<evidence type="ECO:0000313" key="1">
    <source>
        <dbReference type="EMBL" id="AIZ42688.1"/>
    </source>
</evidence>
<dbReference type="KEGG" id="cbat:M666_14570"/>
<accession>A0AAU8RJX0</accession>
<sequence>MGKFEDNKEYPFDVDSAPIAWLDYSEELKEIAELIYSNSSFEINRYPENEKTFRLERGYFLNYGFSIENILKGLLISENNSYVSNGKLSPEISSNHNLEVLISKIESISFNKKERKLLSILSDAIPYWGRYPIPKKHTKISPRFTLTDQVDKDLNTLWFKIGLVLYSKIKNGWTGPSGIETGPYISSTFENSEEFDNSIKELNKRIANGQYKSGNVDMTKYSRRK</sequence>
<dbReference type="AlphaFoldDB" id="A0AAU8RJX0"/>
<name>A0AAU8RJX0_9FLAO</name>
<dbReference type="Proteomes" id="UP000030786">
    <property type="component" value="Chromosome"/>
</dbReference>
<dbReference type="EMBL" id="CP009976">
    <property type="protein sequence ID" value="AIZ42688.1"/>
    <property type="molecule type" value="Genomic_DNA"/>
</dbReference>
<evidence type="ECO:0000313" key="2">
    <source>
        <dbReference type="Proteomes" id="UP000030786"/>
    </source>
</evidence>
<gene>
    <name evidence="1" type="ORF">M666_14570</name>
</gene>